<evidence type="ECO:0000256" key="1">
    <source>
        <dbReference type="SAM" id="MobiDB-lite"/>
    </source>
</evidence>
<gene>
    <name evidence="2" type="ORF">KIL84_007013</name>
</gene>
<comment type="caution">
    <text evidence="2">The sequence shown here is derived from an EMBL/GenBank/DDBJ whole genome shotgun (WGS) entry which is preliminary data.</text>
</comment>
<accession>A0A9D3X2L1</accession>
<dbReference type="EMBL" id="JAHDVG010000483">
    <property type="protein sequence ID" value="KAH1171395.1"/>
    <property type="molecule type" value="Genomic_DNA"/>
</dbReference>
<dbReference type="Proteomes" id="UP000827986">
    <property type="component" value="Unassembled WGS sequence"/>
</dbReference>
<proteinExistence type="predicted"/>
<keyword evidence="3" id="KW-1185">Reference proteome</keyword>
<evidence type="ECO:0000313" key="3">
    <source>
        <dbReference type="Proteomes" id="UP000827986"/>
    </source>
</evidence>
<organism evidence="2 3">
    <name type="scientific">Mauremys mutica</name>
    <name type="common">yellowpond turtle</name>
    <dbReference type="NCBI Taxonomy" id="74926"/>
    <lineage>
        <taxon>Eukaryota</taxon>
        <taxon>Metazoa</taxon>
        <taxon>Chordata</taxon>
        <taxon>Craniata</taxon>
        <taxon>Vertebrata</taxon>
        <taxon>Euteleostomi</taxon>
        <taxon>Archelosauria</taxon>
        <taxon>Testudinata</taxon>
        <taxon>Testudines</taxon>
        <taxon>Cryptodira</taxon>
        <taxon>Durocryptodira</taxon>
        <taxon>Testudinoidea</taxon>
        <taxon>Geoemydidae</taxon>
        <taxon>Geoemydinae</taxon>
        <taxon>Mauremys</taxon>
    </lineage>
</organism>
<reference evidence="2" key="1">
    <citation type="submission" date="2021-09" db="EMBL/GenBank/DDBJ databases">
        <title>The genome of Mauremys mutica provides insights into the evolution of semi-aquatic lifestyle.</title>
        <authorList>
            <person name="Gong S."/>
            <person name="Gao Y."/>
        </authorList>
    </citation>
    <scope>NUCLEOTIDE SEQUENCE</scope>
    <source>
        <strain evidence="2">MM-2020</strain>
        <tissue evidence="2">Muscle</tissue>
    </source>
</reference>
<sequence>MTMDMLRDINHGDLAERFRDSLNPEQKSDAQTSPETGTTQLSQRYFLLSQHAFFVAERATIKKETRLCFFNLTYFTLDNPSDWTLGRN</sequence>
<feature type="compositionally biased region" description="Polar residues" evidence="1">
    <location>
        <begin position="29"/>
        <end position="38"/>
    </location>
</feature>
<protein>
    <submittedName>
        <fullName evidence="2">Uncharacterized protein</fullName>
    </submittedName>
</protein>
<name>A0A9D3X2L1_9SAUR</name>
<feature type="region of interest" description="Disordered" evidence="1">
    <location>
        <begin position="1"/>
        <end position="38"/>
    </location>
</feature>
<dbReference type="AlphaFoldDB" id="A0A9D3X2L1"/>
<feature type="compositionally biased region" description="Basic and acidic residues" evidence="1">
    <location>
        <begin position="1"/>
        <end position="28"/>
    </location>
</feature>
<evidence type="ECO:0000313" key="2">
    <source>
        <dbReference type="EMBL" id="KAH1171395.1"/>
    </source>
</evidence>